<sequence length="102" mass="12104">MSTIIQLFHQKFGQNKAIVFIVQLTRANLFIPNLILNFIHHIQTYSTFLNILFTTIIIRSSNIIKPHRKEIRDKIKFLKDEIRKYGTGVNSRFRYIKTLANK</sequence>
<accession>A0A2S2R847</accession>
<dbReference type="EMBL" id="GGMS01016657">
    <property type="protein sequence ID" value="MBY85860.1"/>
    <property type="molecule type" value="Transcribed_RNA"/>
</dbReference>
<organism evidence="1">
    <name type="scientific">Sipha flava</name>
    <name type="common">yellow sugarcane aphid</name>
    <dbReference type="NCBI Taxonomy" id="143950"/>
    <lineage>
        <taxon>Eukaryota</taxon>
        <taxon>Metazoa</taxon>
        <taxon>Ecdysozoa</taxon>
        <taxon>Arthropoda</taxon>
        <taxon>Hexapoda</taxon>
        <taxon>Insecta</taxon>
        <taxon>Pterygota</taxon>
        <taxon>Neoptera</taxon>
        <taxon>Paraneoptera</taxon>
        <taxon>Hemiptera</taxon>
        <taxon>Sternorrhyncha</taxon>
        <taxon>Aphidomorpha</taxon>
        <taxon>Aphidoidea</taxon>
        <taxon>Aphididae</taxon>
        <taxon>Sipha</taxon>
    </lineage>
</organism>
<evidence type="ECO:0000313" key="1">
    <source>
        <dbReference type="EMBL" id="MBY85860.1"/>
    </source>
</evidence>
<proteinExistence type="predicted"/>
<dbReference type="AlphaFoldDB" id="A0A2S2R847"/>
<gene>
    <name evidence="1" type="ORF">g.175153</name>
</gene>
<name>A0A2S2R847_9HEMI</name>
<protein>
    <submittedName>
        <fullName evidence="1">Uncharacterized protein</fullName>
    </submittedName>
</protein>
<reference evidence="1" key="1">
    <citation type="submission" date="2018-04" db="EMBL/GenBank/DDBJ databases">
        <title>Transcriptome assembly of Sipha flava.</title>
        <authorList>
            <person name="Scully E.D."/>
            <person name="Geib S.M."/>
            <person name="Palmer N.A."/>
            <person name="Koch K."/>
            <person name="Bradshaw J."/>
            <person name="Heng-Moss T."/>
            <person name="Sarath G."/>
        </authorList>
    </citation>
    <scope>NUCLEOTIDE SEQUENCE</scope>
</reference>